<name>A0A365GX46_9ACTN</name>
<dbReference type="InterPro" id="IPR041664">
    <property type="entry name" value="AAA_16"/>
</dbReference>
<dbReference type="EMBL" id="QLYX01000019">
    <property type="protein sequence ID" value="RAY11407.1"/>
    <property type="molecule type" value="Genomic_DNA"/>
</dbReference>
<comment type="similarity">
    <text evidence="1">Belongs to the AfsR/DnrI/RedD regulatory family.</text>
</comment>
<dbReference type="GO" id="GO:0006355">
    <property type="term" value="P:regulation of DNA-templated transcription"/>
    <property type="evidence" value="ECO:0007669"/>
    <property type="project" value="InterPro"/>
</dbReference>
<feature type="region of interest" description="Disordered" evidence="6">
    <location>
        <begin position="1"/>
        <end position="20"/>
    </location>
</feature>
<dbReference type="GO" id="GO:0000160">
    <property type="term" value="P:phosphorelay signal transduction system"/>
    <property type="evidence" value="ECO:0007669"/>
    <property type="project" value="InterPro"/>
</dbReference>
<dbReference type="Pfam" id="PF03704">
    <property type="entry name" value="BTAD"/>
    <property type="match status" value="1"/>
</dbReference>
<evidence type="ECO:0000256" key="6">
    <source>
        <dbReference type="SAM" id="MobiDB-lite"/>
    </source>
</evidence>
<accession>A0A365GX46</accession>
<keyword evidence="3 5" id="KW-0238">DNA-binding</keyword>
<dbReference type="SUPFAM" id="SSF46894">
    <property type="entry name" value="C-terminal effector domain of the bipartite response regulators"/>
    <property type="match status" value="1"/>
</dbReference>
<dbReference type="InterPro" id="IPR051677">
    <property type="entry name" value="AfsR-DnrI-RedD_regulator"/>
</dbReference>
<evidence type="ECO:0000313" key="8">
    <source>
        <dbReference type="EMBL" id="RAY11407.1"/>
    </source>
</evidence>
<evidence type="ECO:0000256" key="5">
    <source>
        <dbReference type="PROSITE-ProRule" id="PRU01091"/>
    </source>
</evidence>
<dbReference type="PROSITE" id="PS51755">
    <property type="entry name" value="OMPR_PHOB"/>
    <property type="match status" value="1"/>
</dbReference>
<keyword evidence="4" id="KW-0804">Transcription</keyword>
<evidence type="ECO:0000259" key="7">
    <source>
        <dbReference type="PROSITE" id="PS51755"/>
    </source>
</evidence>
<evidence type="ECO:0000256" key="3">
    <source>
        <dbReference type="ARBA" id="ARBA00023125"/>
    </source>
</evidence>
<comment type="caution">
    <text evidence="8">The sequence shown here is derived from an EMBL/GenBank/DDBJ whole genome shotgun (WGS) entry which is preliminary data.</text>
</comment>
<dbReference type="GO" id="GO:0003677">
    <property type="term" value="F:DNA binding"/>
    <property type="evidence" value="ECO:0007669"/>
    <property type="project" value="UniProtKB-UniRule"/>
</dbReference>
<evidence type="ECO:0000256" key="2">
    <source>
        <dbReference type="ARBA" id="ARBA00023015"/>
    </source>
</evidence>
<evidence type="ECO:0000256" key="1">
    <source>
        <dbReference type="ARBA" id="ARBA00005820"/>
    </source>
</evidence>
<gene>
    <name evidence="8" type="ORF">DPM19_30760</name>
</gene>
<feature type="domain" description="OmpR/PhoB-type" evidence="7">
    <location>
        <begin position="13"/>
        <end position="124"/>
    </location>
</feature>
<dbReference type="AlphaFoldDB" id="A0A365GX46"/>
<dbReference type="SUPFAM" id="SSF48452">
    <property type="entry name" value="TPR-like"/>
    <property type="match status" value="1"/>
</dbReference>
<evidence type="ECO:0000313" key="9">
    <source>
        <dbReference type="Proteomes" id="UP000251891"/>
    </source>
</evidence>
<dbReference type="Gene3D" id="1.10.10.10">
    <property type="entry name" value="Winged helix-like DNA-binding domain superfamily/Winged helix DNA-binding domain"/>
    <property type="match status" value="1"/>
</dbReference>
<dbReference type="SMART" id="SM00382">
    <property type="entry name" value="AAA"/>
    <property type="match status" value="1"/>
</dbReference>
<proteinExistence type="inferred from homology"/>
<dbReference type="SMART" id="SM01043">
    <property type="entry name" value="BTAD"/>
    <property type="match status" value="1"/>
</dbReference>
<dbReference type="PANTHER" id="PTHR35807">
    <property type="entry name" value="TRANSCRIPTIONAL REGULATOR REDD-RELATED"/>
    <property type="match status" value="1"/>
</dbReference>
<sequence length="1135" mass="121504">MKGGTGRIGPRFAPVRRPPGHYAEPDMVGVRVLGAFEAQVNGVRADLGGNRQRSVLARLVAAQGRMIPVDRLIEDLWPGEAPPRALVGVRTFISNLRRALEPDRPPRAAAQVLVTAPPGYALRLPADDVDAWRFEPLVRSAGRLLAERDAAGARAAAEEALALWRGPAYAEFVELDWAAAEAARLEELLRVAVERRAEAMLELAEPGEAVPVLEAHTAAHPLREDAWRLLGLALYRTGRQGDALAALRRARAALAEDLGVDPGPALQRLEADILAQSPALDHRPTAWVAPPPAAEPPPPVPLPSRGPLVGRDAESARLARAAAAAAAGRCALAMVTGEPGAGKTALVEHAVAELAAAGWRVATGRCPETEGAPAAWPWAELLRGLAAAAPPGEPLAARLAPLLDDAAPGSDGDMTVARFRLHRAVGDYLTELAERAPLLLVLDDLHRADDETLTLLTQLPTRLRDRRVLVVATFRRTEIPDPLADALAELARHEPVRIDLGGLAGPAVAELVRSVCTTEVDAGTVAEVLRRTGGNPFFVREMARLIGSAGVAAATSAVPAGVGEVLRRRVARLPAVDQTLLRYAAVMGRDLDPEPLAAAAGQAEDTVVDAIESALISGLVLETPDGRLRFAHALVRDTLYGDLSRLRRERMHARVAAALEERDGDAAALAHHYTMARTAPDRALRYARLAAERAEARFAHRTAAALWERALAAFDAAGGAAADRLGIIAQLVRTTALSGQMIRARAIRDEGIDAARAVGDAARLAEVVTAYEVPALWSVRPYGVLAHDVVAAAEEALRALPPGDGVPRARLLTVLAYELGGEVTDRGHTASLEAVEMARRLGRPDVLAGALNGRYEQSYRYGGHPERRRIGAEMLDLAVRHGLGVHQVVAHMILMEEEAAAFRYDRADEHAAAARRLGEQYEVPSVYWLGGWYHATRQMIAGEFEEAERLCRKVVSDLARPTMWGHEDASLWLALFCLRSMQGRLAELAAEVPRERTGWRAAGLTTEADALTLAVAGRPAEARALVADPPRIRPDWSLDIHATIRGRLGIALDDPGRVAEAYALLEPFPDHLVGDRTAACTLGPVTHVLGDFAARLGRPAEAAARYRHAVEISGRAGAPHWAAAAEAALARVERR</sequence>
<keyword evidence="2" id="KW-0805">Transcription regulation</keyword>
<protein>
    <submittedName>
        <fullName evidence="8">ATPase</fullName>
    </submittedName>
</protein>
<dbReference type="InterPro" id="IPR027417">
    <property type="entry name" value="P-loop_NTPase"/>
</dbReference>
<keyword evidence="9" id="KW-1185">Reference proteome</keyword>
<dbReference type="PANTHER" id="PTHR35807:SF1">
    <property type="entry name" value="TRANSCRIPTIONAL REGULATOR REDD"/>
    <property type="match status" value="1"/>
</dbReference>
<dbReference type="SUPFAM" id="SSF52540">
    <property type="entry name" value="P-loop containing nucleoside triphosphate hydrolases"/>
    <property type="match status" value="1"/>
</dbReference>
<dbReference type="InterPro" id="IPR016032">
    <property type="entry name" value="Sig_transdc_resp-reg_C-effctor"/>
</dbReference>
<dbReference type="InterPro" id="IPR011990">
    <property type="entry name" value="TPR-like_helical_dom_sf"/>
</dbReference>
<dbReference type="Pfam" id="PF13191">
    <property type="entry name" value="AAA_16"/>
    <property type="match status" value="1"/>
</dbReference>
<dbReference type="CDD" id="cd15831">
    <property type="entry name" value="BTAD"/>
    <property type="match status" value="1"/>
</dbReference>
<dbReference type="InterPro" id="IPR036388">
    <property type="entry name" value="WH-like_DNA-bd_sf"/>
</dbReference>
<feature type="DNA-binding region" description="OmpR/PhoB-type" evidence="5">
    <location>
        <begin position="13"/>
        <end position="124"/>
    </location>
</feature>
<dbReference type="Proteomes" id="UP000251891">
    <property type="component" value="Unassembled WGS sequence"/>
</dbReference>
<evidence type="ECO:0000256" key="4">
    <source>
        <dbReference type="ARBA" id="ARBA00023163"/>
    </source>
</evidence>
<organism evidence="8 9">
    <name type="scientific">Actinomadura craniellae</name>
    <dbReference type="NCBI Taxonomy" id="2231787"/>
    <lineage>
        <taxon>Bacteria</taxon>
        <taxon>Bacillati</taxon>
        <taxon>Actinomycetota</taxon>
        <taxon>Actinomycetes</taxon>
        <taxon>Streptosporangiales</taxon>
        <taxon>Thermomonosporaceae</taxon>
        <taxon>Actinomadura</taxon>
    </lineage>
</organism>
<dbReference type="InterPro" id="IPR001867">
    <property type="entry name" value="OmpR/PhoB-type_DNA-bd"/>
</dbReference>
<dbReference type="Gene3D" id="1.25.40.10">
    <property type="entry name" value="Tetratricopeptide repeat domain"/>
    <property type="match status" value="2"/>
</dbReference>
<dbReference type="SMART" id="SM00862">
    <property type="entry name" value="Trans_reg_C"/>
    <property type="match status" value="1"/>
</dbReference>
<reference evidence="8 9" key="1">
    <citation type="submission" date="2018-06" db="EMBL/GenBank/DDBJ databases">
        <title>Actinomadura craniellae sp. nov. isolated from marine sponge Craniella sp.</title>
        <authorList>
            <person name="Li L."/>
            <person name="Xu Q.H."/>
            <person name="Lin H.W."/>
            <person name="Lu Y.H."/>
        </authorList>
    </citation>
    <scope>NUCLEOTIDE SEQUENCE [LARGE SCALE GENOMIC DNA]</scope>
    <source>
        <strain evidence="8 9">LHW63021</strain>
    </source>
</reference>
<dbReference type="InterPro" id="IPR003593">
    <property type="entry name" value="AAA+_ATPase"/>
</dbReference>
<dbReference type="InterPro" id="IPR005158">
    <property type="entry name" value="BTAD"/>
</dbReference>
<dbReference type="Gene3D" id="3.40.50.300">
    <property type="entry name" value="P-loop containing nucleotide triphosphate hydrolases"/>
    <property type="match status" value="1"/>
</dbReference>